<protein>
    <submittedName>
        <fullName evidence="1">Uncharacterized protein</fullName>
    </submittedName>
</protein>
<evidence type="ECO:0000313" key="1">
    <source>
        <dbReference type="EMBL" id="RGJ25025.1"/>
    </source>
</evidence>
<sequence>MCQNDSTYRGTAERQDFYFKSPLAKLEENEDEYSRCWVYLSDNFKNKLRSFLEHLNDDQGFKLPQEDELTSYDNPEYLWLAYELEHIRHAYNSAMVNPYTGELLAGCKKIPYVQLRLKLEAFSIESLYPKTTVNSYDRQSNSKYVIEFDVAFLKAFMNFIVTVFDDNPQTYIELDGYKYITHQYRAPIYRMPPFKQKFDTRHDIPGMIFSEAIQMLLYHELAHIGGGHLDLKVADPEYGNNPDVQITEEDEADNQAICWLLGIRFLESPSNILEIGADDLKEELAMSIFAVYLLYTWNYSGMERMWNKNTISDYGHKSHLPYQLRAYRMLSVALSRLQNLGIWCEDGQVCSADGEKIKKEFFEEVKKMAFQMINSFETSLSMFFAKTENIYELAQSERLQELYEMVIKEQDELIPEISKEKVPWLLGYAPEGQAEMKRVHDLWKDVREHLEKNGTYCRLRKFEEWVPLG</sequence>
<comment type="caution">
    <text evidence="1">The sequence shown here is derived from an EMBL/GenBank/DDBJ whole genome shotgun (WGS) entry which is preliminary data.</text>
</comment>
<proteinExistence type="predicted"/>
<evidence type="ECO:0000313" key="2">
    <source>
        <dbReference type="Proteomes" id="UP000260655"/>
    </source>
</evidence>
<name>A0A3E4GSA8_9FIRM</name>
<reference evidence="1 2" key="1">
    <citation type="submission" date="2018-08" db="EMBL/GenBank/DDBJ databases">
        <title>A genome reference for cultivated species of the human gut microbiota.</title>
        <authorList>
            <person name="Zou Y."/>
            <person name="Xue W."/>
            <person name="Luo G."/>
        </authorList>
    </citation>
    <scope>NUCLEOTIDE SEQUENCE [LARGE SCALE GENOMIC DNA]</scope>
    <source>
        <strain evidence="1 2">TM07-19</strain>
    </source>
</reference>
<accession>A0A3E4GSA8</accession>
<gene>
    <name evidence="1" type="ORF">DXD67_04570</name>
</gene>
<dbReference type="Proteomes" id="UP000260655">
    <property type="component" value="Unassembled WGS sequence"/>
</dbReference>
<dbReference type="AlphaFoldDB" id="A0A3E4GSA8"/>
<dbReference type="EMBL" id="QSOV01000003">
    <property type="protein sequence ID" value="RGJ25025.1"/>
    <property type="molecule type" value="Genomic_DNA"/>
</dbReference>
<organism evidence="1 2">
    <name type="scientific">Coprococcus comes</name>
    <dbReference type="NCBI Taxonomy" id="410072"/>
    <lineage>
        <taxon>Bacteria</taxon>
        <taxon>Bacillati</taxon>
        <taxon>Bacillota</taxon>
        <taxon>Clostridia</taxon>
        <taxon>Lachnospirales</taxon>
        <taxon>Lachnospiraceae</taxon>
        <taxon>Coprococcus</taxon>
    </lineage>
</organism>